<protein>
    <submittedName>
        <fullName evidence="6">Helix-turn-helix domain-containing protein</fullName>
    </submittedName>
</protein>
<dbReference type="Gene3D" id="1.10.10.10">
    <property type="entry name" value="Winged helix-like DNA-binding domain superfamily/Winged helix DNA-binding domain"/>
    <property type="match status" value="1"/>
</dbReference>
<dbReference type="CDD" id="cd00038">
    <property type="entry name" value="CAP_ED"/>
    <property type="match status" value="1"/>
</dbReference>
<dbReference type="SUPFAM" id="SSF51206">
    <property type="entry name" value="cAMP-binding domain-like"/>
    <property type="match status" value="1"/>
</dbReference>
<evidence type="ECO:0000259" key="5">
    <source>
        <dbReference type="PROSITE" id="PS51063"/>
    </source>
</evidence>
<dbReference type="InterPro" id="IPR014710">
    <property type="entry name" value="RmlC-like_jellyroll"/>
</dbReference>
<evidence type="ECO:0000256" key="3">
    <source>
        <dbReference type="ARBA" id="ARBA00023163"/>
    </source>
</evidence>
<keyword evidence="7" id="KW-1185">Reference proteome</keyword>
<comment type="caution">
    <text evidence="6">The sequence shown here is derived from an EMBL/GenBank/DDBJ whole genome shotgun (WGS) entry which is preliminary data.</text>
</comment>
<dbReference type="CDD" id="cd00092">
    <property type="entry name" value="HTH_CRP"/>
    <property type="match status" value="1"/>
</dbReference>
<name>A0ABR6YTZ6_9FIRM</name>
<dbReference type="SMART" id="SM00419">
    <property type="entry name" value="HTH_CRP"/>
    <property type="match status" value="1"/>
</dbReference>
<dbReference type="Pfam" id="PF13545">
    <property type="entry name" value="HTH_Crp_2"/>
    <property type="match status" value="1"/>
</dbReference>
<gene>
    <name evidence="6" type="ORF">GH811_03385</name>
</gene>
<dbReference type="RefSeq" id="WP_186893278.1">
    <property type="nucleotide sequence ID" value="NZ_WJBE01000002.1"/>
</dbReference>
<reference evidence="6 7" key="1">
    <citation type="journal article" date="2020" name="mSystems">
        <title>Defining Genomic and Predicted Metabolic Features of the Acetobacterium Genus.</title>
        <authorList>
            <person name="Ross D.E."/>
            <person name="Marshall C.W."/>
            <person name="Gulliver D."/>
            <person name="May H.D."/>
            <person name="Norman R.S."/>
        </authorList>
    </citation>
    <scope>NUCLEOTIDE SEQUENCE [LARGE SCALE GENOMIC DNA]</scope>
    <source>
        <strain evidence="6 7">DSM 4132</strain>
    </source>
</reference>
<keyword evidence="1" id="KW-0805">Transcription regulation</keyword>
<organism evidence="6 7">
    <name type="scientific">Acetobacterium malicum</name>
    <dbReference type="NCBI Taxonomy" id="52692"/>
    <lineage>
        <taxon>Bacteria</taxon>
        <taxon>Bacillati</taxon>
        <taxon>Bacillota</taxon>
        <taxon>Clostridia</taxon>
        <taxon>Eubacteriales</taxon>
        <taxon>Eubacteriaceae</taxon>
        <taxon>Acetobacterium</taxon>
    </lineage>
</organism>
<dbReference type="Gene3D" id="2.60.120.10">
    <property type="entry name" value="Jelly Rolls"/>
    <property type="match status" value="1"/>
</dbReference>
<dbReference type="PRINTS" id="PR00034">
    <property type="entry name" value="HTHCRP"/>
</dbReference>
<dbReference type="PROSITE" id="PS50042">
    <property type="entry name" value="CNMP_BINDING_3"/>
    <property type="match status" value="1"/>
</dbReference>
<dbReference type="InterPro" id="IPR018490">
    <property type="entry name" value="cNMP-bd_dom_sf"/>
</dbReference>
<dbReference type="Proteomes" id="UP000622405">
    <property type="component" value="Unassembled WGS sequence"/>
</dbReference>
<feature type="domain" description="Cyclic nucleotide-binding" evidence="4">
    <location>
        <begin position="16"/>
        <end position="138"/>
    </location>
</feature>
<sequence>MLKEADLTFIKTVLTFWDHLTPIQQTMLLENAMPVKYKRGENIHRGENDCVGVLLIKSGELRTYILSEDGRDITLYRLGPDEICILSASCILENITFDVHIDAEKDCEVLLIKSSVFQQICTENIYAENFSYKSMIDRFSDVMWAMQQILFMSFDKRLTIFLLDEVARTGSNTIVMTHEQIAKYVGSAREVVSRMLKYFENEGYVNLSRGKIEVIDKVQLKEII</sequence>
<dbReference type="Pfam" id="PF00027">
    <property type="entry name" value="cNMP_binding"/>
    <property type="match status" value="1"/>
</dbReference>
<feature type="domain" description="HTH crp-type" evidence="5">
    <location>
        <begin position="152"/>
        <end position="218"/>
    </location>
</feature>
<evidence type="ECO:0000259" key="4">
    <source>
        <dbReference type="PROSITE" id="PS50042"/>
    </source>
</evidence>
<dbReference type="InterPro" id="IPR036388">
    <property type="entry name" value="WH-like_DNA-bd_sf"/>
</dbReference>
<keyword evidence="3" id="KW-0804">Transcription</keyword>
<evidence type="ECO:0000313" key="7">
    <source>
        <dbReference type="Proteomes" id="UP000622405"/>
    </source>
</evidence>
<dbReference type="InterPro" id="IPR036390">
    <property type="entry name" value="WH_DNA-bd_sf"/>
</dbReference>
<proteinExistence type="predicted"/>
<evidence type="ECO:0000256" key="2">
    <source>
        <dbReference type="ARBA" id="ARBA00023125"/>
    </source>
</evidence>
<dbReference type="SUPFAM" id="SSF46785">
    <property type="entry name" value="Winged helix' DNA-binding domain"/>
    <property type="match status" value="1"/>
</dbReference>
<dbReference type="PROSITE" id="PS51063">
    <property type="entry name" value="HTH_CRP_2"/>
    <property type="match status" value="1"/>
</dbReference>
<dbReference type="InterPro" id="IPR000595">
    <property type="entry name" value="cNMP-bd_dom"/>
</dbReference>
<evidence type="ECO:0000313" key="6">
    <source>
        <dbReference type="EMBL" id="MBC3898655.1"/>
    </source>
</evidence>
<dbReference type="InterPro" id="IPR012318">
    <property type="entry name" value="HTH_CRP"/>
</dbReference>
<accession>A0ABR6YTZ6</accession>
<dbReference type="EMBL" id="WJBE01000002">
    <property type="protein sequence ID" value="MBC3898655.1"/>
    <property type="molecule type" value="Genomic_DNA"/>
</dbReference>
<evidence type="ECO:0000256" key="1">
    <source>
        <dbReference type="ARBA" id="ARBA00023015"/>
    </source>
</evidence>
<keyword evidence="2" id="KW-0238">DNA-binding</keyword>